<evidence type="ECO:0000256" key="6">
    <source>
        <dbReference type="ARBA" id="ARBA00023163"/>
    </source>
</evidence>
<dbReference type="Gene3D" id="3.40.1550.20">
    <property type="entry name" value="Transcriptional regulator MraZ domain"/>
    <property type="match status" value="1"/>
</dbReference>
<reference evidence="9 10" key="1">
    <citation type="submission" date="2019-08" db="EMBL/GenBank/DDBJ databases">
        <title>In-depth cultivation of the pig gut microbiome towards novel bacterial diversity and tailored functional studies.</title>
        <authorList>
            <person name="Wylensek D."/>
            <person name="Hitch T.C.A."/>
            <person name="Clavel T."/>
        </authorList>
    </citation>
    <scope>NUCLEOTIDE SEQUENCE [LARGE SCALE GENOMIC DNA]</scope>
    <source>
        <strain evidence="9 10">BBE-744-WT-12</strain>
    </source>
</reference>
<dbReference type="PROSITE" id="PS51740">
    <property type="entry name" value="SPOVT_ABRB"/>
    <property type="match status" value="1"/>
</dbReference>
<dbReference type="InterPro" id="IPR035642">
    <property type="entry name" value="MraZ_N"/>
</dbReference>
<keyword evidence="3" id="KW-0677">Repeat</keyword>
<evidence type="ECO:0000256" key="7">
    <source>
        <dbReference type="PROSITE-ProRule" id="PRU01076"/>
    </source>
</evidence>
<keyword evidence="2" id="KW-0963">Cytoplasm</keyword>
<evidence type="ECO:0000256" key="5">
    <source>
        <dbReference type="ARBA" id="ARBA00023125"/>
    </source>
</evidence>
<evidence type="ECO:0000256" key="2">
    <source>
        <dbReference type="ARBA" id="ARBA00022490"/>
    </source>
</evidence>
<dbReference type="PANTHER" id="PTHR34701:SF1">
    <property type="entry name" value="TRANSCRIPTIONAL REGULATOR MRAZ"/>
    <property type="match status" value="1"/>
</dbReference>
<dbReference type="Proteomes" id="UP000435649">
    <property type="component" value="Unassembled WGS sequence"/>
</dbReference>
<evidence type="ECO:0000259" key="8">
    <source>
        <dbReference type="PROSITE" id="PS51740"/>
    </source>
</evidence>
<dbReference type="InterPro" id="IPR038619">
    <property type="entry name" value="MraZ_sf"/>
</dbReference>
<evidence type="ECO:0000256" key="3">
    <source>
        <dbReference type="ARBA" id="ARBA00022737"/>
    </source>
</evidence>
<comment type="caution">
    <text evidence="9">The sequence shown here is derived from an EMBL/GenBank/DDBJ whole genome shotgun (WGS) entry which is preliminary data.</text>
</comment>
<dbReference type="PANTHER" id="PTHR34701">
    <property type="entry name" value="TRANSCRIPTIONAL REGULATOR MRAZ"/>
    <property type="match status" value="1"/>
</dbReference>
<dbReference type="AlphaFoldDB" id="A0A844FZE2"/>
<organism evidence="9 10">
    <name type="scientific">Victivallis lenta</name>
    <dbReference type="NCBI Taxonomy" id="2606640"/>
    <lineage>
        <taxon>Bacteria</taxon>
        <taxon>Pseudomonadati</taxon>
        <taxon>Lentisphaerota</taxon>
        <taxon>Lentisphaeria</taxon>
        <taxon>Victivallales</taxon>
        <taxon>Victivallaceae</taxon>
        <taxon>Victivallis</taxon>
    </lineage>
</organism>
<dbReference type="InterPro" id="IPR037914">
    <property type="entry name" value="SpoVT-AbrB_sf"/>
</dbReference>
<evidence type="ECO:0000256" key="1">
    <source>
        <dbReference type="ARBA" id="ARBA00013860"/>
    </source>
</evidence>
<evidence type="ECO:0000313" key="10">
    <source>
        <dbReference type="Proteomes" id="UP000435649"/>
    </source>
</evidence>
<protein>
    <recommendedName>
        <fullName evidence="1">Transcriptional regulator MraZ</fullName>
    </recommendedName>
</protein>
<dbReference type="InterPro" id="IPR007159">
    <property type="entry name" value="SpoVT-AbrB_dom"/>
</dbReference>
<dbReference type="GO" id="GO:0000976">
    <property type="term" value="F:transcription cis-regulatory region binding"/>
    <property type="evidence" value="ECO:0007669"/>
    <property type="project" value="TreeGrafter"/>
</dbReference>
<name>A0A844FZE2_9BACT</name>
<gene>
    <name evidence="9" type="ORF">FYJ85_06640</name>
</gene>
<keyword evidence="5 7" id="KW-0238">DNA-binding</keyword>
<dbReference type="InterPro" id="IPR020603">
    <property type="entry name" value="MraZ_dom"/>
</dbReference>
<dbReference type="RefSeq" id="WP_106052366.1">
    <property type="nucleotide sequence ID" value="NZ_CALXOB010000044.1"/>
</dbReference>
<evidence type="ECO:0000256" key="4">
    <source>
        <dbReference type="ARBA" id="ARBA00023015"/>
    </source>
</evidence>
<keyword evidence="6" id="KW-0804">Transcription</keyword>
<dbReference type="SUPFAM" id="SSF89447">
    <property type="entry name" value="AbrB/MazE/MraZ-like"/>
    <property type="match status" value="1"/>
</dbReference>
<keyword evidence="4" id="KW-0805">Transcription regulation</keyword>
<dbReference type="GO" id="GO:0003700">
    <property type="term" value="F:DNA-binding transcription factor activity"/>
    <property type="evidence" value="ECO:0007669"/>
    <property type="project" value="InterPro"/>
</dbReference>
<dbReference type="GO" id="GO:2000143">
    <property type="term" value="P:negative regulation of DNA-templated transcription initiation"/>
    <property type="evidence" value="ECO:0007669"/>
    <property type="project" value="TreeGrafter"/>
</dbReference>
<dbReference type="EMBL" id="VUNS01000005">
    <property type="protein sequence ID" value="MST96720.1"/>
    <property type="molecule type" value="Genomic_DNA"/>
</dbReference>
<feature type="domain" description="SpoVT-AbrB" evidence="8">
    <location>
        <begin position="16"/>
        <end position="59"/>
    </location>
</feature>
<evidence type="ECO:0000313" key="9">
    <source>
        <dbReference type="EMBL" id="MST96720.1"/>
    </source>
</evidence>
<accession>A0A844FZE2</accession>
<keyword evidence="10" id="KW-1185">Reference proteome</keyword>
<proteinExistence type="predicted"/>
<dbReference type="CDD" id="cd16320">
    <property type="entry name" value="MraZ_N"/>
    <property type="match status" value="1"/>
</dbReference>
<dbReference type="InterPro" id="IPR003444">
    <property type="entry name" value="MraZ"/>
</dbReference>
<sequence>MAVTGTSLFQGLYLGEYDHALDAQCRVTLPSDWRNPEGATELVMIPARGKALVLLPIQTFLDFVKKATKLAIANPKMQMALAYLGSRSRQCRCDKQGRIALDRKMLDEIEVKNQLKLIGAVTHIRLSAPENWQIPDDEGTLNMYLDEIQKVSDEGDGIASLLADAINKKDRL</sequence>
<dbReference type="Pfam" id="PF02381">
    <property type="entry name" value="MraZ"/>
    <property type="match status" value="1"/>
</dbReference>